<accession>A0A5C7A4Q5</accession>
<dbReference type="AlphaFoldDB" id="A0A5C7A4Q5"/>
<keyword evidence="2" id="KW-1185">Reference proteome</keyword>
<dbReference type="EMBL" id="VORZ01000001">
    <property type="protein sequence ID" value="TXD97665.1"/>
    <property type="molecule type" value="Genomic_DNA"/>
</dbReference>
<reference evidence="1 2" key="1">
    <citation type="submission" date="2019-08" db="EMBL/GenBank/DDBJ databases">
        <title>Genome sequence of Psychrobacter frigidicola ACAM304 (type strain).</title>
        <authorList>
            <person name="Bowman J.P."/>
        </authorList>
    </citation>
    <scope>NUCLEOTIDE SEQUENCE [LARGE SCALE GENOMIC DNA]</scope>
    <source>
        <strain evidence="1 2">ACAM 304</strain>
    </source>
</reference>
<organism evidence="1 2">
    <name type="scientific">Psychrobacter frigidicola</name>
    <dbReference type="NCBI Taxonomy" id="45611"/>
    <lineage>
        <taxon>Bacteria</taxon>
        <taxon>Pseudomonadati</taxon>
        <taxon>Pseudomonadota</taxon>
        <taxon>Gammaproteobacteria</taxon>
        <taxon>Moraxellales</taxon>
        <taxon>Moraxellaceae</taxon>
        <taxon>Psychrobacter</taxon>
    </lineage>
</organism>
<name>A0A5C7A4Q5_9GAMM</name>
<dbReference type="RefSeq" id="WP_147221381.1">
    <property type="nucleotide sequence ID" value="NZ_CAJGYY010000001.1"/>
</dbReference>
<proteinExistence type="predicted"/>
<comment type="caution">
    <text evidence="1">The sequence shown here is derived from an EMBL/GenBank/DDBJ whole genome shotgun (WGS) entry which is preliminary data.</text>
</comment>
<evidence type="ECO:0000313" key="2">
    <source>
        <dbReference type="Proteomes" id="UP000321903"/>
    </source>
</evidence>
<evidence type="ECO:0000313" key="1">
    <source>
        <dbReference type="EMBL" id="TXD97665.1"/>
    </source>
</evidence>
<gene>
    <name evidence="1" type="ORF">ES754_01380</name>
</gene>
<dbReference type="Proteomes" id="UP000321903">
    <property type="component" value="Unassembled WGS sequence"/>
</dbReference>
<protein>
    <submittedName>
        <fullName evidence="1">Mobilization protein</fullName>
    </submittedName>
</protein>
<sequence>MLTIDQKIAQKEHELSLLKSQKSELKTEQKVVIGGMFLSLSKDNPAMAQMVLDNLRKHIISNDDVGRIKPLLDELQALANNPTRNKDFSIFNEFINKPGNSI</sequence>